<dbReference type="InterPro" id="IPR014710">
    <property type="entry name" value="RmlC-like_jellyroll"/>
</dbReference>
<dbReference type="Gene3D" id="3.10.580.10">
    <property type="entry name" value="CBS-domain"/>
    <property type="match status" value="1"/>
</dbReference>
<dbReference type="CDD" id="cd05401">
    <property type="entry name" value="NT_GlnE_GlnD_like"/>
    <property type="match status" value="1"/>
</dbReference>
<dbReference type="Gene3D" id="2.60.120.10">
    <property type="entry name" value="Jelly Rolls"/>
    <property type="match status" value="1"/>
</dbReference>
<gene>
    <name evidence="7" type="ORF">AT746_11660</name>
</gene>
<dbReference type="Pfam" id="PF00027">
    <property type="entry name" value="cNMP_binding"/>
    <property type="match status" value="1"/>
</dbReference>
<dbReference type="PROSITE" id="PS50042">
    <property type="entry name" value="CNMP_BINDING_3"/>
    <property type="match status" value="1"/>
</dbReference>
<dbReference type="EMBL" id="CP013650">
    <property type="protein sequence ID" value="ALS98864.1"/>
    <property type="molecule type" value="Genomic_DNA"/>
</dbReference>
<keyword evidence="1" id="KW-0540">Nuclease</keyword>
<keyword evidence="2" id="KW-0269">Exonuclease</keyword>
<evidence type="ECO:0000259" key="5">
    <source>
        <dbReference type="PROSITE" id="PS50042"/>
    </source>
</evidence>
<feature type="domain" description="CBS" evidence="6">
    <location>
        <begin position="159"/>
        <end position="214"/>
    </location>
</feature>
<dbReference type="PROSITE" id="PS51371">
    <property type="entry name" value="CBS"/>
    <property type="match status" value="2"/>
</dbReference>
<dbReference type="InterPro" id="IPR005105">
    <property type="entry name" value="GlnD_Uridyltrans_N"/>
</dbReference>
<dbReference type="AlphaFoldDB" id="A0A0U3B1B7"/>
<dbReference type="SUPFAM" id="SSF51206">
    <property type="entry name" value="cAMP-binding domain-like"/>
    <property type="match status" value="1"/>
</dbReference>
<proteinExistence type="predicted"/>
<dbReference type="InterPro" id="IPR013520">
    <property type="entry name" value="Ribonucl_H"/>
</dbReference>
<dbReference type="Gene3D" id="3.30.420.10">
    <property type="entry name" value="Ribonuclease H-like superfamily/Ribonuclease H"/>
    <property type="match status" value="1"/>
</dbReference>
<evidence type="ECO:0000256" key="1">
    <source>
        <dbReference type="ARBA" id="ARBA00022722"/>
    </source>
</evidence>
<dbReference type="Pfam" id="PF03445">
    <property type="entry name" value="DUF294"/>
    <property type="match status" value="1"/>
</dbReference>
<dbReference type="Proteomes" id="UP000068447">
    <property type="component" value="Chromosome"/>
</dbReference>
<dbReference type="PANTHER" id="PTHR43080">
    <property type="entry name" value="CBS DOMAIN-CONTAINING PROTEIN CBSX3, MITOCHONDRIAL"/>
    <property type="match status" value="1"/>
</dbReference>
<dbReference type="InterPro" id="IPR012337">
    <property type="entry name" value="RNaseH-like_sf"/>
</dbReference>
<dbReference type="Pfam" id="PF00929">
    <property type="entry name" value="RNase_T"/>
    <property type="match status" value="1"/>
</dbReference>
<dbReference type="InterPro" id="IPR036397">
    <property type="entry name" value="RNaseH_sf"/>
</dbReference>
<keyword evidence="8" id="KW-1185">Reference proteome</keyword>
<evidence type="ECO:0000256" key="2">
    <source>
        <dbReference type="ARBA" id="ARBA00022839"/>
    </source>
</evidence>
<dbReference type="InterPro" id="IPR018490">
    <property type="entry name" value="cNMP-bd_dom_sf"/>
</dbReference>
<dbReference type="SUPFAM" id="SSF53098">
    <property type="entry name" value="Ribonuclease H-like"/>
    <property type="match status" value="1"/>
</dbReference>
<dbReference type="GO" id="GO:0006259">
    <property type="term" value="P:DNA metabolic process"/>
    <property type="evidence" value="ECO:0007669"/>
    <property type="project" value="UniProtKB-ARBA"/>
</dbReference>
<evidence type="ECO:0000256" key="3">
    <source>
        <dbReference type="ARBA" id="ARBA00023122"/>
    </source>
</evidence>
<accession>A0A0U3B1B7</accession>
<keyword evidence="3 4" id="KW-0129">CBS domain</keyword>
<dbReference type="GO" id="GO:0008773">
    <property type="term" value="F:[protein-PII] uridylyltransferase activity"/>
    <property type="evidence" value="ECO:0007669"/>
    <property type="project" value="InterPro"/>
</dbReference>
<dbReference type="CDD" id="cd00038">
    <property type="entry name" value="CAP_ED"/>
    <property type="match status" value="1"/>
</dbReference>
<organism evidence="7 8">
    <name type="scientific">Lacimicrobium alkaliphilum</name>
    <dbReference type="NCBI Taxonomy" id="1526571"/>
    <lineage>
        <taxon>Bacteria</taxon>
        <taxon>Pseudomonadati</taxon>
        <taxon>Pseudomonadota</taxon>
        <taxon>Gammaproteobacteria</taxon>
        <taxon>Alteromonadales</taxon>
        <taxon>Alteromonadaceae</taxon>
        <taxon>Lacimicrobium</taxon>
    </lineage>
</organism>
<dbReference type="SMART" id="SM00479">
    <property type="entry name" value="EXOIII"/>
    <property type="match status" value="1"/>
</dbReference>
<evidence type="ECO:0000259" key="6">
    <source>
        <dbReference type="PROSITE" id="PS51371"/>
    </source>
</evidence>
<feature type="domain" description="Cyclic nucleotide-binding" evidence="5">
    <location>
        <begin position="59"/>
        <end position="120"/>
    </location>
</feature>
<dbReference type="InterPro" id="IPR051257">
    <property type="entry name" value="Diverse_CBS-Domain"/>
</dbReference>
<dbReference type="GO" id="GO:0004527">
    <property type="term" value="F:exonuclease activity"/>
    <property type="evidence" value="ECO:0007669"/>
    <property type="project" value="UniProtKB-KW"/>
</dbReference>
<keyword evidence="2" id="KW-0378">Hydrolase</keyword>
<protein>
    <recommendedName>
        <fullName evidence="9">Cyclic nucleotide-binding protein</fullName>
    </recommendedName>
</protein>
<dbReference type="SUPFAM" id="SSF54631">
    <property type="entry name" value="CBS-domain pair"/>
    <property type="match status" value="1"/>
</dbReference>
<dbReference type="Pfam" id="PF10335">
    <property type="entry name" value="DUF294_C"/>
    <property type="match status" value="1"/>
</dbReference>
<evidence type="ECO:0008006" key="9">
    <source>
        <dbReference type="Google" id="ProtNLM"/>
    </source>
</evidence>
<sequence length="831" mass="94676">MGVLILMDNIDSARIFLSRCAPFDRLSSAQLDYCLKHLQLHYLCDESLDEVVPKDRPQLYLIKKGVFDLLGNHNQLIERLEPGDLFGYPSLLTKRPITNRLKVLDDGLMYSLSQTPFDYLCEHNQEFADYFSRALGDRLLTESRNQEHDWTQLSVADILERTLVSIGADCSVAEAAQRMTENKVSCLLIQDNDELQGIITDRDIRSRVVAARQSYDQPVSEFMTSPVINLDWQAPLFDAMQAMTGENVHHVAVVKDNKPIGVITATDLMRQQRSEPLFLVNRIRKADTVEQLQAIAELVPEHLHQFANRVVDVRLVGDLLASFTDAFNIRLIRLYKREHGTAPFPFVWLTFGSQARRDQSLSSDQDNGLLLEREPDAEEAKWFAGLADFVCDGLARCGLKLCGGNIMASNDELRVSEQAWVKKFKGWILEPDQDALMRTNIFFDHRALYGDNRLFERFDSAVSKLATNQIFLANLAANSADLAVPIGLFNRFRTQKLDDEQEVIDIKKSGIAILNDIARIHSLAAGIRDCSTPARIRRLSELGAINRRDGEDWLAAWRFLVQMRLEHQLNQTIPDNLIAPDKLDSLARRQLKAAFRLIKDAQEGLGLSYSRGPFNARSLLMNKLMQRLRQWFGGNQDTLLWQQYRYLAIDLELSGLDHKKDQILSVAWVPVQPPHILLHQRQNFIINTQVTLGQSPAIHGLTRENLEQGAELKDALRKLAEETQAYPNTLWLFHHAPLDMAFLREAHELSGLEFLPPKLIDTLALEHKTLKRRGKEPEIEGLSLDKCRARYELGPHPAHNALEDAIATAELFLAYCYRNFRAESHTLRSLL</sequence>
<dbReference type="CDD" id="cd04587">
    <property type="entry name" value="CBS_pair_CAP-ED_NT_Pol-beta-like_DUF294_assoc"/>
    <property type="match status" value="1"/>
</dbReference>
<dbReference type="PANTHER" id="PTHR43080:SF2">
    <property type="entry name" value="CBS DOMAIN-CONTAINING PROTEIN"/>
    <property type="match status" value="1"/>
</dbReference>
<dbReference type="InterPro" id="IPR046342">
    <property type="entry name" value="CBS_dom_sf"/>
</dbReference>
<dbReference type="KEGG" id="lal:AT746_11660"/>
<dbReference type="InterPro" id="IPR000595">
    <property type="entry name" value="cNMP-bd_dom"/>
</dbReference>
<dbReference type="SMART" id="SM00116">
    <property type="entry name" value="CBS"/>
    <property type="match status" value="2"/>
</dbReference>
<evidence type="ECO:0000313" key="8">
    <source>
        <dbReference type="Proteomes" id="UP000068447"/>
    </source>
</evidence>
<dbReference type="GO" id="GO:0003676">
    <property type="term" value="F:nucleic acid binding"/>
    <property type="evidence" value="ECO:0007669"/>
    <property type="project" value="InterPro"/>
</dbReference>
<dbReference type="InterPro" id="IPR000644">
    <property type="entry name" value="CBS_dom"/>
</dbReference>
<evidence type="ECO:0000313" key="7">
    <source>
        <dbReference type="EMBL" id="ALS98864.1"/>
    </source>
</evidence>
<reference evidence="7 8" key="1">
    <citation type="submission" date="2015-12" db="EMBL/GenBank/DDBJ databases">
        <title>Complete genome of Lacimicrobium alkaliphilum KCTC 32984.</title>
        <authorList>
            <person name="Kim S.-G."/>
            <person name="Lee Y.-J."/>
        </authorList>
    </citation>
    <scope>NUCLEOTIDE SEQUENCE [LARGE SCALE GENOMIC DNA]</scope>
    <source>
        <strain evidence="7 8">YelD216</strain>
    </source>
</reference>
<name>A0A0U3B1B7_9ALTE</name>
<evidence type="ECO:0000256" key="4">
    <source>
        <dbReference type="PROSITE-ProRule" id="PRU00703"/>
    </source>
</evidence>
<dbReference type="InterPro" id="IPR018821">
    <property type="entry name" value="DUF294_put_nucleoTrafse_sb-bd"/>
</dbReference>
<dbReference type="STRING" id="1526571.AT746_11660"/>
<dbReference type="CDD" id="cd06127">
    <property type="entry name" value="DEDDh"/>
    <property type="match status" value="1"/>
</dbReference>
<feature type="domain" description="CBS" evidence="6">
    <location>
        <begin position="223"/>
        <end position="279"/>
    </location>
</feature>
<dbReference type="Pfam" id="PF00571">
    <property type="entry name" value="CBS"/>
    <property type="match status" value="2"/>
</dbReference>